<dbReference type="EMBL" id="JAUIRO010000001">
    <property type="protein sequence ID" value="KAK0735097.1"/>
    <property type="molecule type" value="Genomic_DNA"/>
</dbReference>
<proteinExistence type="predicted"/>
<protein>
    <recommendedName>
        <fullName evidence="3">Tc1-like transposase DDE domain-containing protein</fullName>
    </recommendedName>
</protein>
<dbReference type="AlphaFoldDB" id="A0AA40EE60"/>
<feature type="non-terminal residue" evidence="1">
    <location>
        <position position="1"/>
    </location>
</feature>
<evidence type="ECO:0000313" key="1">
    <source>
        <dbReference type="EMBL" id="KAK0735097.1"/>
    </source>
</evidence>
<organism evidence="1 2">
    <name type="scientific">Lasiosphaeria miniovina</name>
    <dbReference type="NCBI Taxonomy" id="1954250"/>
    <lineage>
        <taxon>Eukaryota</taxon>
        <taxon>Fungi</taxon>
        <taxon>Dikarya</taxon>
        <taxon>Ascomycota</taxon>
        <taxon>Pezizomycotina</taxon>
        <taxon>Sordariomycetes</taxon>
        <taxon>Sordariomycetidae</taxon>
        <taxon>Sordariales</taxon>
        <taxon>Lasiosphaeriaceae</taxon>
        <taxon>Lasiosphaeria</taxon>
    </lineage>
</organism>
<dbReference type="Proteomes" id="UP001172101">
    <property type="component" value="Unassembled WGS sequence"/>
</dbReference>
<comment type="caution">
    <text evidence="1">The sequence shown here is derived from an EMBL/GenBank/DDBJ whole genome shotgun (WGS) entry which is preliminary data.</text>
</comment>
<dbReference type="GO" id="GO:0003676">
    <property type="term" value="F:nucleic acid binding"/>
    <property type="evidence" value="ECO:0007669"/>
    <property type="project" value="InterPro"/>
</dbReference>
<dbReference type="InterPro" id="IPR036397">
    <property type="entry name" value="RNaseH_sf"/>
</dbReference>
<keyword evidence="2" id="KW-1185">Reference proteome</keyword>
<name>A0AA40EE60_9PEZI</name>
<evidence type="ECO:0000313" key="2">
    <source>
        <dbReference type="Proteomes" id="UP001172101"/>
    </source>
</evidence>
<accession>A0AA40EE60</accession>
<evidence type="ECO:0008006" key="3">
    <source>
        <dbReference type="Google" id="ProtNLM"/>
    </source>
</evidence>
<dbReference type="Gene3D" id="3.30.420.10">
    <property type="entry name" value="Ribonuclease H-like superfamily/Ribonuclease H"/>
    <property type="match status" value="1"/>
</dbReference>
<gene>
    <name evidence="1" type="ORF">B0T26DRAFT_627224</name>
</gene>
<dbReference type="GeneID" id="85319470"/>
<reference evidence="1" key="1">
    <citation type="submission" date="2023-06" db="EMBL/GenBank/DDBJ databases">
        <title>Genome-scale phylogeny and comparative genomics of the fungal order Sordariales.</title>
        <authorList>
            <consortium name="Lawrence Berkeley National Laboratory"/>
            <person name="Hensen N."/>
            <person name="Bonometti L."/>
            <person name="Westerberg I."/>
            <person name="Brannstrom I.O."/>
            <person name="Guillou S."/>
            <person name="Cros-Aarteil S."/>
            <person name="Calhoun S."/>
            <person name="Haridas S."/>
            <person name="Kuo A."/>
            <person name="Mondo S."/>
            <person name="Pangilinan J."/>
            <person name="Riley R."/>
            <person name="LaButti K."/>
            <person name="Andreopoulos B."/>
            <person name="Lipzen A."/>
            <person name="Chen C."/>
            <person name="Yanf M."/>
            <person name="Daum C."/>
            <person name="Ng V."/>
            <person name="Clum A."/>
            <person name="Steindorff A."/>
            <person name="Ohm R."/>
            <person name="Martin F."/>
            <person name="Silar P."/>
            <person name="Natvig D."/>
            <person name="Lalanne C."/>
            <person name="Gautier V."/>
            <person name="Ament-velasquez S.L."/>
            <person name="Kruys A."/>
            <person name="Hutchinson M.I."/>
            <person name="Powell A.J."/>
            <person name="Barry K."/>
            <person name="Miller A.N."/>
            <person name="Grigoriev I.V."/>
            <person name="Debuchy R."/>
            <person name="Gladieux P."/>
            <person name="Thoren M.H."/>
            <person name="Johannesson H."/>
        </authorList>
    </citation>
    <scope>NUCLEOTIDE SEQUENCE</scope>
    <source>
        <strain evidence="1">SMH2392-1A</strain>
    </source>
</reference>
<sequence length="74" mass="8846">VLVWPPNSPDLNPIEPSWRGIKFSWKKQRVPKSRPALEKDWSTQWRDYLQEKLRRLVERIPGNVRWVIRLAGGN</sequence>
<feature type="non-terminal residue" evidence="1">
    <location>
        <position position="74"/>
    </location>
</feature>
<dbReference type="RefSeq" id="XP_060303974.1">
    <property type="nucleotide sequence ID" value="XM_060436200.1"/>
</dbReference>